<name>A0A0P1BPH2_9BASI</name>
<keyword evidence="2" id="KW-1185">Reference proteome</keyword>
<reference evidence="1 2" key="1">
    <citation type="submission" date="2014-09" db="EMBL/GenBank/DDBJ databases">
        <authorList>
            <person name="Magalhaes I.L.F."/>
            <person name="Oliveira U."/>
            <person name="Santos F.R."/>
            <person name="Vidigal T.H.D.A."/>
            <person name="Brescovit A.D."/>
            <person name="Santos A.J."/>
        </authorList>
    </citation>
    <scope>NUCLEOTIDE SEQUENCE [LARGE SCALE GENOMIC DNA]</scope>
</reference>
<protein>
    <submittedName>
        <fullName evidence="1">Uncharacterized protein</fullName>
    </submittedName>
</protein>
<organism evidence="1 2">
    <name type="scientific">Ceraceosorus bombacis</name>
    <dbReference type="NCBI Taxonomy" id="401625"/>
    <lineage>
        <taxon>Eukaryota</taxon>
        <taxon>Fungi</taxon>
        <taxon>Dikarya</taxon>
        <taxon>Basidiomycota</taxon>
        <taxon>Ustilaginomycotina</taxon>
        <taxon>Exobasidiomycetes</taxon>
        <taxon>Ceraceosorales</taxon>
        <taxon>Ceraceosoraceae</taxon>
        <taxon>Ceraceosorus</taxon>
    </lineage>
</organism>
<evidence type="ECO:0000313" key="1">
    <source>
        <dbReference type="EMBL" id="CEH18805.1"/>
    </source>
</evidence>
<proteinExistence type="predicted"/>
<dbReference type="EMBL" id="CCYA01000276">
    <property type="protein sequence ID" value="CEH18805.1"/>
    <property type="molecule type" value="Genomic_DNA"/>
</dbReference>
<dbReference type="Proteomes" id="UP000054845">
    <property type="component" value="Unassembled WGS sequence"/>
</dbReference>
<accession>A0A0P1BPH2</accession>
<evidence type="ECO:0000313" key="2">
    <source>
        <dbReference type="Proteomes" id="UP000054845"/>
    </source>
</evidence>
<sequence>MALPAARNFGATTLGKTGPGYMAADPTSSCPANKKLICDPYCNFVNLARLPCRRLQRLDMPWRTSYPHALP</sequence>
<dbReference type="AlphaFoldDB" id="A0A0P1BPH2"/>